<evidence type="ECO:0000313" key="10">
    <source>
        <dbReference type="EMBL" id="KAF5405668.1"/>
    </source>
</evidence>
<evidence type="ECO:0000256" key="5">
    <source>
        <dbReference type="ARBA" id="ARBA00023136"/>
    </source>
</evidence>
<comment type="subcellular location">
    <subcellularLocation>
        <location evidence="1">Membrane</location>
        <topology evidence="1">Multi-pass membrane protein</topology>
    </subcellularLocation>
</comment>
<evidence type="ECO:0000256" key="4">
    <source>
        <dbReference type="ARBA" id="ARBA00023040"/>
    </source>
</evidence>
<organism evidence="10 11">
    <name type="scientific">Paragonimus heterotremus</name>
    <dbReference type="NCBI Taxonomy" id="100268"/>
    <lineage>
        <taxon>Eukaryota</taxon>
        <taxon>Metazoa</taxon>
        <taxon>Spiralia</taxon>
        <taxon>Lophotrochozoa</taxon>
        <taxon>Platyhelminthes</taxon>
        <taxon>Trematoda</taxon>
        <taxon>Digenea</taxon>
        <taxon>Plagiorchiida</taxon>
        <taxon>Troglotremata</taxon>
        <taxon>Troglotrematidae</taxon>
        <taxon>Paragonimus</taxon>
    </lineage>
</organism>
<dbReference type="InterPro" id="IPR017452">
    <property type="entry name" value="GPCR_Rhodpsn_7TM"/>
</dbReference>
<evidence type="ECO:0000313" key="11">
    <source>
        <dbReference type="Proteomes" id="UP000748531"/>
    </source>
</evidence>
<dbReference type="PROSITE" id="PS50262">
    <property type="entry name" value="G_PROTEIN_RECEP_F1_2"/>
    <property type="match status" value="1"/>
</dbReference>
<name>A0A8J4WJM7_9TREM</name>
<gene>
    <name evidence="10" type="ORF">PHET_00828</name>
</gene>
<feature type="domain" description="G-protein coupled receptors family 1 profile" evidence="9">
    <location>
        <begin position="28"/>
        <end position="354"/>
    </location>
</feature>
<dbReference type="CDD" id="cd00637">
    <property type="entry name" value="7tm_classA_rhodopsin-like"/>
    <property type="match status" value="1"/>
</dbReference>
<reference evidence="10" key="1">
    <citation type="submission" date="2019-05" db="EMBL/GenBank/DDBJ databases">
        <title>Annotation for the trematode Paragonimus heterotremus.</title>
        <authorList>
            <person name="Choi Y.-J."/>
        </authorList>
    </citation>
    <scope>NUCLEOTIDE SEQUENCE</scope>
    <source>
        <strain evidence="10">LC</strain>
    </source>
</reference>
<keyword evidence="3 8" id="KW-1133">Transmembrane helix</keyword>
<keyword evidence="11" id="KW-1185">Reference proteome</keyword>
<comment type="caution">
    <text evidence="10">The sequence shown here is derived from an EMBL/GenBank/DDBJ whole genome shotgun (WGS) entry which is preliminary data.</text>
</comment>
<keyword evidence="7" id="KW-0807">Transducer</keyword>
<keyword evidence="6 10" id="KW-0675">Receptor</keyword>
<dbReference type="EMBL" id="LUCH01000247">
    <property type="protein sequence ID" value="KAF5405668.1"/>
    <property type="molecule type" value="Genomic_DNA"/>
</dbReference>
<feature type="transmembrane region" description="Helical" evidence="8">
    <location>
        <begin position="332"/>
        <end position="356"/>
    </location>
</feature>
<dbReference type="OrthoDB" id="9983318at2759"/>
<keyword evidence="5 8" id="KW-0472">Membrane</keyword>
<dbReference type="Gene3D" id="1.20.1070.10">
    <property type="entry name" value="Rhodopsin 7-helix transmembrane proteins"/>
    <property type="match status" value="1"/>
</dbReference>
<dbReference type="GO" id="GO:0005886">
    <property type="term" value="C:plasma membrane"/>
    <property type="evidence" value="ECO:0007669"/>
    <property type="project" value="TreeGrafter"/>
</dbReference>
<feature type="transmembrane region" description="Helical" evidence="8">
    <location>
        <begin position="121"/>
        <end position="143"/>
    </location>
</feature>
<feature type="transmembrane region" description="Helical" evidence="8">
    <location>
        <begin position="292"/>
        <end position="320"/>
    </location>
</feature>
<dbReference type="AlphaFoldDB" id="A0A8J4WJM7"/>
<dbReference type="PRINTS" id="PR00237">
    <property type="entry name" value="GPCRRHODOPSN"/>
</dbReference>
<evidence type="ECO:0000256" key="2">
    <source>
        <dbReference type="ARBA" id="ARBA00022692"/>
    </source>
</evidence>
<dbReference type="PANTHER" id="PTHR24243">
    <property type="entry name" value="G-PROTEIN COUPLED RECEPTOR"/>
    <property type="match status" value="1"/>
</dbReference>
<feature type="transmembrane region" description="Helical" evidence="8">
    <location>
        <begin position="48"/>
        <end position="70"/>
    </location>
</feature>
<feature type="transmembrane region" description="Helical" evidence="8">
    <location>
        <begin position="16"/>
        <end position="36"/>
    </location>
</feature>
<feature type="transmembrane region" description="Helical" evidence="8">
    <location>
        <begin position="90"/>
        <end position="109"/>
    </location>
</feature>
<evidence type="ECO:0000256" key="1">
    <source>
        <dbReference type="ARBA" id="ARBA00004141"/>
    </source>
</evidence>
<sequence>MGQNYLNQIADPFLKIYASLLIFIGIPGNIISGVIMGGNKSNRLTTRILMIILSIADTAVLLTAVARYWIMRVLGWDLRNIGLITCRIHTFSVAFTTDFAVGALCAIAVERLLVVAFPHRANSLVTLTSVSLGMTSFGVTVVIKNLLHFWMMGPFQATKPGWNHSTSENFTEVNLPQISGGGFRCKPSKDYDHLFKLFTKLDLISFAVLPYVILFTSNVYIYVKLRKQQAILRKSRPHATSNANVGLSAKNVIGLKPAKHPKEALELQNSKKSTQIHDVRPNKRTKRRPDGVIKLLTALTLIHVGCTLPGTLFTFVTVYFKTYFNSLNNETGLLIKSGLVMLVFTNNAINFFGYYASCTSFRDSFRNMFSCLTTSSTGRYSLCLTVPNRTDRSLHGQPCTADNVQVVVSKPVHRFSEMDCPHTNEV</sequence>
<feature type="transmembrane region" description="Helical" evidence="8">
    <location>
        <begin position="203"/>
        <end position="223"/>
    </location>
</feature>
<dbReference type="PANTHER" id="PTHR24243:SF230">
    <property type="entry name" value="G-PROTEIN COUPLED RECEPTORS FAMILY 1 PROFILE DOMAIN-CONTAINING PROTEIN"/>
    <property type="match status" value="1"/>
</dbReference>
<dbReference type="Pfam" id="PF00001">
    <property type="entry name" value="7tm_1"/>
    <property type="match status" value="1"/>
</dbReference>
<evidence type="ECO:0000256" key="6">
    <source>
        <dbReference type="ARBA" id="ARBA00023170"/>
    </source>
</evidence>
<dbReference type="InterPro" id="IPR000276">
    <property type="entry name" value="GPCR_Rhodpsn"/>
</dbReference>
<evidence type="ECO:0000259" key="9">
    <source>
        <dbReference type="PROSITE" id="PS50262"/>
    </source>
</evidence>
<proteinExistence type="predicted"/>
<dbReference type="GO" id="GO:0004930">
    <property type="term" value="F:G protein-coupled receptor activity"/>
    <property type="evidence" value="ECO:0007669"/>
    <property type="project" value="UniProtKB-KW"/>
</dbReference>
<dbReference type="Proteomes" id="UP000748531">
    <property type="component" value="Unassembled WGS sequence"/>
</dbReference>
<accession>A0A8J4WJM7</accession>
<keyword evidence="2 8" id="KW-0812">Transmembrane</keyword>
<protein>
    <submittedName>
        <fullName evidence="10">Kappa-type opioid receptor</fullName>
    </submittedName>
</protein>
<evidence type="ECO:0000256" key="7">
    <source>
        <dbReference type="ARBA" id="ARBA00023224"/>
    </source>
</evidence>
<evidence type="ECO:0000256" key="8">
    <source>
        <dbReference type="SAM" id="Phobius"/>
    </source>
</evidence>
<evidence type="ECO:0000256" key="3">
    <source>
        <dbReference type="ARBA" id="ARBA00022989"/>
    </source>
</evidence>
<dbReference type="SUPFAM" id="SSF81321">
    <property type="entry name" value="Family A G protein-coupled receptor-like"/>
    <property type="match status" value="1"/>
</dbReference>
<keyword evidence="4" id="KW-0297">G-protein coupled receptor</keyword>